<gene>
    <name evidence="1" type="ORF">O1611_g3852</name>
</gene>
<organism evidence="1 2">
    <name type="scientific">Lasiodiplodia mahajangana</name>
    <dbReference type="NCBI Taxonomy" id="1108764"/>
    <lineage>
        <taxon>Eukaryota</taxon>
        <taxon>Fungi</taxon>
        <taxon>Dikarya</taxon>
        <taxon>Ascomycota</taxon>
        <taxon>Pezizomycotina</taxon>
        <taxon>Dothideomycetes</taxon>
        <taxon>Dothideomycetes incertae sedis</taxon>
        <taxon>Botryosphaeriales</taxon>
        <taxon>Botryosphaeriaceae</taxon>
        <taxon>Lasiodiplodia</taxon>
    </lineage>
</organism>
<proteinExistence type="predicted"/>
<reference evidence="1" key="1">
    <citation type="submission" date="2022-12" db="EMBL/GenBank/DDBJ databases">
        <title>Genome Sequence of Lasiodiplodia mahajangana.</title>
        <authorList>
            <person name="Buettner E."/>
        </authorList>
    </citation>
    <scope>NUCLEOTIDE SEQUENCE</scope>
    <source>
        <strain evidence="1">VT137</strain>
    </source>
</reference>
<evidence type="ECO:0000313" key="2">
    <source>
        <dbReference type="Proteomes" id="UP001153332"/>
    </source>
</evidence>
<name>A0ACC2JR85_9PEZI</name>
<dbReference type="EMBL" id="JAPUUL010000664">
    <property type="protein sequence ID" value="KAJ8129778.1"/>
    <property type="molecule type" value="Genomic_DNA"/>
</dbReference>
<keyword evidence="2" id="KW-1185">Reference proteome</keyword>
<accession>A0ACC2JR85</accession>
<protein>
    <submittedName>
        <fullName evidence="1">Uncharacterized protein</fullName>
    </submittedName>
</protein>
<evidence type="ECO:0000313" key="1">
    <source>
        <dbReference type="EMBL" id="KAJ8129778.1"/>
    </source>
</evidence>
<comment type="caution">
    <text evidence="1">The sequence shown here is derived from an EMBL/GenBank/DDBJ whole genome shotgun (WGS) entry which is preliminary data.</text>
</comment>
<sequence length="164" mass="18749">MYPRPLYPPFPGPLPAYAPPSRPYPLPYHWNGVPPNLALPPPHPIGSRALVPLGCPTPGQMIPYMPPQPSSLPMPPPIPSQWYPAYIPPDRSYPDRLAPYVDVRCYNTGRELWHDKTERRERPERSPVYRRRTRVANDPITQHLPQVRQRKTRGGSTVCVTIHV</sequence>
<dbReference type="Proteomes" id="UP001153332">
    <property type="component" value="Unassembled WGS sequence"/>
</dbReference>